<evidence type="ECO:0000313" key="10">
    <source>
        <dbReference type="EMBL" id="TYT62540.1"/>
    </source>
</evidence>
<dbReference type="RefSeq" id="WP_149080827.1">
    <property type="nucleotide sequence ID" value="NZ_VTAW01000007.1"/>
</dbReference>
<evidence type="ECO:0000256" key="3">
    <source>
        <dbReference type="ARBA" id="ARBA00022448"/>
    </source>
</evidence>
<evidence type="ECO:0000256" key="4">
    <source>
        <dbReference type="ARBA" id="ARBA00022475"/>
    </source>
</evidence>
<comment type="similarity">
    <text evidence="2">Belongs to the binding-protein-dependent transport system permease family. CysTW subfamily.</text>
</comment>
<dbReference type="PANTHER" id="PTHR42929">
    <property type="entry name" value="INNER MEMBRANE ABC TRANSPORTER PERMEASE PROTEIN YDCU-RELATED-RELATED"/>
    <property type="match status" value="1"/>
</dbReference>
<reference evidence="10 11" key="1">
    <citation type="submission" date="2019-08" db="EMBL/GenBank/DDBJ databases">
        <title>Archaea genome.</title>
        <authorList>
            <person name="Kajale S."/>
            <person name="Shouche Y."/>
            <person name="Deshpande N."/>
            <person name="Sharma A."/>
        </authorList>
    </citation>
    <scope>NUCLEOTIDE SEQUENCE [LARGE SCALE GENOMIC DNA]</scope>
    <source>
        <strain evidence="10 11">ESP3B_9</strain>
    </source>
</reference>
<gene>
    <name evidence="10" type="ORF">FYC77_07170</name>
</gene>
<dbReference type="EMBL" id="VTAW01000007">
    <property type="protein sequence ID" value="TYT62540.1"/>
    <property type="molecule type" value="Genomic_DNA"/>
</dbReference>
<evidence type="ECO:0000313" key="11">
    <source>
        <dbReference type="Proteomes" id="UP000324104"/>
    </source>
</evidence>
<dbReference type="AlphaFoldDB" id="A0A5D5ASP5"/>
<feature type="transmembrane region" description="Helical" evidence="8">
    <location>
        <begin position="38"/>
        <end position="62"/>
    </location>
</feature>
<sequence length="318" mass="34393">MARLEATDTSGYTRRIEDGVIALKSKLPTGLYRSPPNWIGYLFLLPSVLLIGFLAAGLVLLFRDSFLFYDSVQGLTSQFTTENWTDFATSSYLNVLVRTLGLGAIITVLTVTLSFPYAYLTIRVESATVRKILLISVFTPFFTGLVIRAYGWLVILGENGLLNSVLTSIGFDSIRFLGTVPAVIIGALQIMIPYAVLMLAPAIESIDREMELAAQNLGANTFDMFRHVVIPLAMPGIAGATIVVFTISTTLYAVPEILGLGRVNFIANAIYSTIFLVGNRPLAAVMSLALVACTSILVLFIFSKIGIGTLNVNSGGDR</sequence>
<feature type="transmembrane region" description="Helical" evidence="8">
    <location>
        <begin position="176"/>
        <end position="200"/>
    </location>
</feature>
<feature type="domain" description="ABC transmembrane type-1" evidence="9">
    <location>
        <begin position="96"/>
        <end position="303"/>
    </location>
</feature>
<evidence type="ECO:0000256" key="5">
    <source>
        <dbReference type="ARBA" id="ARBA00022692"/>
    </source>
</evidence>
<evidence type="ECO:0000259" key="9">
    <source>
        <dbReference type="PROSITE" id="PS50928"/>
    </source>
</evidence>
<protein>
    <submittedName>
        <fullName evidence="10">ABC transporter permease</fullName>
    </submittedName>
</protein>
<dbReference type="GO" id="GO:0055085">
    <property type="term" value="P:transmembrane transport"/>
    <property type="evidence" value="ECO:0007669"/>
    <property type="project" value="InterPro"/>
</dbReference>
<dbReference type="Proteomes" id="UP000324104">
    <property type="component" value="Unassembled WGS sequence"/>
</dbReference>
<feature type="transmembrane region" description="Helical" evidence="8">
    <location>
        <begin position="282"/>
        <end position="302"/>
    </location>
</feature>
<accession>A0A5D5ASP5</accession>
<comment type="subcellular location">
    <subcellularLocation>
        <location evidence="1 8">Cell membrane</location>
        <topology evidence="1 8">Multi-pass membrane protein</topology>
    </subcellularLocation>
</comment>
<evidence type="ECO:0000256" key="7">
    <source>
        <dbReference type="ARBA" id="ARBA00023136"/>
    </source>
</evidence>
<dbReference type="Pfam" id="PF00528">
    <property type="entry name" value="BPD_transp_1"/>
    <property type="match status" value="1"/>
</dbReference>
<keyword evidence="6 8" id="KW-1133">Transmembrane helix</keyword>
<feature type="transmembrane region" description="Helical" evidence="8">
    <location>
        <begin position="132"/>
        <end position="156"/>
    </location>
</feature>
<evidence type="ECO:0000256" key="2">
    <source>
        <dbReference type="ARBA" id="ARBA00007069"/>
    </source>
</evidence>
<dbReference type="InterPro" id="IPR035906">
    <property type="entry name" value="MetI-like_sf"/>
</dbReference>
<evidence type="ECO:0000256" key="1">
    <source>
        <dbReference type="ARBA" id="ARBA00004651"/>
    </source>
</evidence>
<organism evidence="10 11">
    <name type="scientific">Natrialba swarupiae</name>
    <dbReference type="NCBI Taxonomy" id="2448032"/>
    <lineage>
        <taxon>Archaea</taxon>
        <taxon>Methanobacteriati</taxon>
        <taxon>Methanobacteriota</taxon>
        <taxon>Stenosarchaea group</taxon>
        <taxon>Halobacteria</taxon>
        <taxon>Halobacteriales</taxon>
        <taxon>Natrialbaceae</taxon>
        <taxon>Natrialba</taxon>
    </lineage>
</organism>
<evidence type="ECO:0000256" key="6">
    <source>
        <dbReference type="ARBA" id="ARBA00022989"/>
    </source>
</evidence>
<keyword evidence="3 8" id="KW-0813">Transport</keyword>
<name>A0A5D5ASP5_9EURY</name>
<feature type="transmembrane region" description="Helical" evidence="8">
    <location>
        <begin position="100"/>
        <end position="120"/>
    </location>
</feature>
<dbReference type="CDD" id="cd06261">
    <property type="entry name" value="TM_PBP2"/>
    <property type="match status" value="1"/>
</dbReference>
<dbReference type="PROSITE" id="PS50928">
    <property type="entry name" value="ABC_TM1"/>
    <property type="match status" value="1"/>
</dbReference>
<dbReference type="Gene3D" id="1.10.3720.10">
    <property type="entry name" value="MetI-like"/>
    <property type="match status" value="1"/>
</dbReference>
<keyword evidence="5 8" id="KW-0812">Transmembrane</keyword>
<keyword evidence="7 8" id="KW-0472">Membrane</keyword>
<keyword evidence="11" id="KW-1185">Reference proteome</keyword>
<dbReference type="GO" id="GO:0005886">
    <property type="term" value="C:plasma membrane"/>
    <property type="evidence" value="ECO:0007669"/>
    <property type="project" value="UniProtKB-SubCell"/>
</dbReference>
<dbReference type="SUPFAM" id="SSF161098">
    <property type="entry name" value="MetI-like"/>
    <property type="match status" value="1"/>
</dbReference>
<dbReference type="PANTHER" id="PTHR42929:SF1">
    <property type="entry name" value="INNER MEMBRANE ABC TRANSPORTER PERMEASE PROTEIN YDCU-RELATED"/>
    <property type="match status" value="1"/>
</dbReference>
<dbReference type="InterPro" id="IPR000515">
    <property type="entry name" value="MetI-like"/>
</dbReference>
<keyword evidence="4" id="KW-1003">Cell membrane</keyword>
<feature type="transmembrane region" description="Helical" evidence="8">
    <location>
        <begin position="232"/>
        <end position="254"/>
    </location>
</feature>
<comment type="caution">
    <text evidence="10">The sequence shown here is derived from an EMBL/GenBank/DDBJ whole genome shotgun (WGS) entry which is preliminary data.</text>
</comment>
<evidence type="ECO:0000256" key="8">
    <source>
        <dbReference type="RuleBase" id="RU363032"/>
    </source>
</evidence>
<proteinExistence type="inferred from homology"/>